<feature type="transmembrane region" description="Helical" evidence="12">
    <location>
        <begin position="201"/>
        <end position="226"/>
    </location>
</feature>
<dbReference type="PROSITE" id="PS51098">
    <property type="entry name" value="PTS_EIIB_TYPE_1"/>
    <property type="match status" value="1"/>
</dbReference>
<dbReference type="GO" id="GO:0090589">
    <property type="term" value="F:protein-phosphocysteine-trehalose phosphotransferase system transporter activity"/>
    <property type="evidence" value="ECO:0007669"/>
    <property type="project" value="TreeGrafter"/>
</dbReference>
<dbReference type="PROSITE" id="PS51103">
    <property type="entry name" value="PTS_EIIC_TYPE_1"/>
    <property type="match status" value="1"/>
</dbReference>
<evidence type="ECO:0000256" key="7">
    <source>
        <dbReference type="ARBA" id="ARBA00022692"/>
    </source>
</evidence>
<dbReference type="GeneID" id="97330232"/>
<dbReference type="GO" id="GO:0015771">
    <property type="term" value="P:trehalose transport"/>
    <property type="evidence" value="ECO:0007669"/>
    <property type="project" value="TreeGrafter"/>
</dbReference>
<evidence type="ECO:0000256" key="8">
    <source>
        <dbReference type="ARBA" id="ARBA00022777"/>
    </source>
</evidence>
<dbReference type="RefSeq" id="WP_004847526.1">
    <property type="nucleotide sequence ID" value="NZ_CATVPX010000053.1"/>
</dbReference>
<dbReference type="Proteomes" id="UP000292665">
    <property type="component" value="Unassembled WGS sequence"/>
</dbReference>
<evidence type="ECO:0000313" key="16">
    <source>
        <dbReference type="EMBL" id="RYS81466.1"/>
    </source>
</evidence>
<dbReference type="PROSITE" id="PS01035">
    <property type="entry name" value="PTS_EIIB_TYPE_1_CYS"/>
    <property type="match status" value="1"/>
</dbReference>
<evidence type="ECO:0000256" key="5">
    <source>
        <dbReference type="ARBA" id="ARBA00022679"/>
    </source>
</evidence>
<dbReference type="Gene3D" id="3.30.1360.60">
    <property type="entry name" value="Glucose permease domain IIB"/>
    <property type="match status" value="1"/>
</dbReference>
<dbReference type="GO" id="GO:0009401">
    <property type="term" value="P:phosphoenolpyruvate-dependent sugar phosphotransferase system"/>
    <property type="evidence" value="ECO:0007669"/>
    <property type="project" value="UniProtKB-KW"/>
</dbReference>
<dbReference type="InterPro" id="IPR013013">
    <property type="entry name" value="PTS_EIIC_1"/>
</dbReference>
<dbReference type="EMBL" id="RCYR01000003">
    <property type="protein sequence ID" value="RYS81466.1"/>
    <property type="molecule type" value="Genomic_DNA"/>
</dbReference>
<evidence type="ECO:0000256" key="10">
    <source>
        <dbReference type="ARBA" id="ARBA00023136"/>
    </source>
</evidence>
<dbReference type="PANTHER" id="PTHR30175:SF1">
    <property type="entry name" value="PTS SYSTEM ARBUTIN-, CELLOBIOSE-, AND SALICIN-SPECIFIC EIIBC COMPONENT-RELATED"/>
    <property type="match status" value="1"/>
</dbReference>
<dbReference type="SUPFAM" id="SSF55604">
    <property type="entry name" value="Glucose permease domain IIB"/>
    <property type="match status" value="1"/>
</dbReference>
<keyword evidence="9 12" id="KW-1133">Transmembrane helix</keyword>
<evidence type="ECO:0000256" key="12">
    <source>
        <dbReference type="SAM" id="Phobius"/>
    </source>
</evidence>
<feature type="transmembrane region" description="Helical" evidence="12">
    <location>
        <begin position="171"/>
        <end position="189"/>
    </location>
</feature>
<dbReference type="Proteomes" id="UP000095787">
    <property type="component" value="Unassembled WGS sequence"/>
</dbReference>
<feature type="transmembrane region" description="Helical" evidence="12">
    <location>
        <begin position="322"/>
        <end position="343"/>
    </location>
</feature>
<sequence length="452" mass="48083">MDLKRTAREVLENVGGEENIISIMSCFTRVRVELKDKTKVDEKKLKEADGCQGVNWVGNTVQIIFGGRCNDVYDELEKIVHITETEANGEKSIVKKQSVWAVVIDYIANSIQPVVPILIASGFLQSVLAMLNYLDIDTTTYTYQVLNSIGQAGYYFLPIFLAFAAAKKLRINPYLGALVGAVMVYPAIIEAGSAGGTASFLGVPVTLVSYASSITPILISMPVVMWINKLAKKISPKVLSSLLIPIITMILSIPVVLIVTGPVATWIGNGLCGVVSFIFTKMSVVGGLLIGGAAPYLVLTGVHNGIALPITLSELASQGFSYFFPLLAYGNIAVGGAALGVWFKTKNNRLKTTAMSSCLMAVVGITEPALFGVLLPAKKPLIALGVMGAVCSAVSLMFGVKCTALSMCGLGGLPAFFGDTFVIWCILMAVSFVGAFLITILIGFKDIPEEEA</sequence>
<evidence type="ECO:0000256" key="1">
    <source>
        <dbReference type="ARBA" id="ARBA00004651"/>
    </source>
</evidence>
<comment type="subcellular location">
    <subcellularLocation>
        <location evidence="1">Cell membrane</location>
        <topology evidence="1">Multi-pass membrane protein</topology>
    </subcellularLocation>
</comment>
<feature type="transmembrane region" description="Helical" evidence="12">
    <location>
        <begin position="421"/>
        <end position="444"/>
    </location>
</feature>
<keyword evidence="5" id="KW-0808">Transferase</keyword>
<accession>A0A174BH92</accession>
<organism evidence="15 17">
    <name type="scientific">[Ruminococcus] torques</name>
    <dbReference type="NCBI Taxonomy" id="33039"/>
    <lineage>
        <taxon>Bacteria</taxon>
        <taxon>Bacillati</taxon>
        <taxon>Bacillota</taxon>
        <taxon>Clostridia</taxon>
        <taxon>Lachnospirales</taxon>
        <taxon>Lachnospiraceae</taxon>
        <taxon>Mediterraneibacter</taxon>
    </lineage>
</organism>
<keyword evidence="10 12" id="KW-0472">Membrane</keyword>
<feature type="active site" description="Phosphocysteine intermediate; for EIIB activity" evidence="11">
    <location>
        <position position="26"/>
    </location>
</feature>
<dbReference type="InterPro" id="IPR050558">
    <property type="entry name" value="PTS_Sugar-Specific_Components"/>
</dbReference>
<dbReference type="GO" id="GO:0016301">
    <property type="term" value="F:kinase activity"/>
    <property type="evidence" value="ECO:0007669"/>
    <property type="project" value="UniProtKB-KW"/>
</dbReference>
<dbReference type="GO" id="GO:0008982">
    <property type="term" value="F:protein-N(PI)-phosphohistidine-sugar phosphotransferase activity"/>
    <property type="evidence" value="ECO:0007669"/>
    <property type="project" value="InterPro"/>
</dbReference>
<dbReference type="Pfam" id="PF00367">
    <property type="entry name" value="PTS_EIIB"/>
    <property type="match status" value="1"/>
</dbReference>
<feature type="transmembrane region" description="Helical" evidence="12">
    <location>
        <begin position="145"/>
        <end position="164"/>
    </location>
</feature>
<name>A0A174BH92_9FIRM</name>
<evidence type="ECO:0000256" key="9">
    <source>
        <dbReference type="ARBA" id="ARBA00022989"/>
    </source>
</evidence>
<evidence type="ECO:0000256" key="3">
    <source>
        <dbReference type="ARBA" id="ARBA00022475"/>
    </source>
</evidence>
<dbReference type="InterPro" id="IPR018113">
    <property type="entry name" value="PTrfase_EIIB_Cys"/>
</dbReference>
<evidence type="ECO:0000313" key="17">
    <source>
        <dbReference type="Proteomes" id="UP000095787"/>
    </source>
</evidence>
<evidence type="ECO:0000259" key="14">
    <source>
        <dbReference type="PROSITE" id="PS51103"/>
    </source>
</evidence>
<dbReference type="AlphaFoldDB" id="A0A174BH92"/>
<feature type="transmembrane region" description="Helical" evidence="12">
    <location>
        <begin position="263"/>
        <end position="280"/>
    </location>
</feature>
<keyword evidence="7 12" id="KW-0812">Transmembrane</keyword>
<dbReference type="InterPro" id="IPR001996">
    <property type="entry name" value="PTS_IIB_1"/>
</dbReference>
<keyword evidence="8" id="KW-0418">Kinase</keyword>
<evidence type="ECO:0000256" key="2">
    <source>
        <dbReference type="ARBA" id="ARBA00022448"/>
    </source>
</evidence>
<reference evidence="16 18" key="2">
    <citation type="journal article" date="2019" name="Science, e1252229">
        <title>Invertible promoters mediate bacterial phase variation, antibiotic resistance, and host adaptation in the gut.</title>
        <authorList>
            <person name="Jiang X."/>
            <person name="Hall A.B."/>
            <person name="Arthur T.D."/>
            <person name="Plichta D.R."/>
            <person name="Covington C.T."/>
            <person name="Poyet M."/>
            <person name="Crothers J."/>
            <person name="Moses P.L."/>
            <person name="Tolonen A.C."/>
            <person name="Vlamakis H."/>
            <person name="Alm E.J."/>
            <person name="Xavier R.J."/>
        </authorList>
    </citation>
    <scope>NUCLEOTIDE SEQUENCE [LARGE SCALE GENOMIC DNA]</scope>
    <source>
        <strain evidence="16">Aa_0143</strain>
        <strain evidence="18">aa_0143</strain>
    </source>
</reference>
<evidence type="ECO:0000313" key="18">
    <source>
        <dbReference type="Proteomes" id="UP000292665"/>
    </source>
</evidence>
<keyword evidence="4" id="KW-0762">Sugar transport</keyword>
<evidence type="ECO:0000313" key="15">
    <source>
        <dbReference type="EMBL" id="CUO00411.1"/>
    </source>
</evidence>
<feature type="transmembrane region" description="Helical" evidence="12">
    <location>
        <begin position="355"/>
        <end position="375"/>
    </location>
</feature>
<protein>
    <submittedName>
        <fullName evidence="15">PTS system sac EIIBC component</fullName>
    </submittedName>
</protein>
<dbReference type="InterPro" id="IPR036878">
    <property type="entry name" value="Glu_permease_IIB"/>
</dbReference>
<dbReference type="InterPro" id="IPR003352">
    <property type="entry name" value="PTS_EIIC"/>
</dbReference>
<evidence type="ECO:0000259" key="13">
    <source>
        <dbReference type="PROSITE" id="PS51098"/>
    </source>
</evidence>
<keyword evidence="6" id="KW-0598">Phosphotransferase system</keyword>
<evidence type="ECO:0000256" key="6">
    <source>
        <dbReference type="ARBA" id="ARBA00022683"/>
    </source>
</evidence>
<evidence type="ECO:0000256" key="4">
    <source>
        <dbReference type="ARBA" id="ARBA00022597"/>
    </source>
</evidence>
<feature type="domain" description="PTS EIIB type-1" evidence="13">
    <location>
        <begin position="4"/>
        <end position="86"/>
    </location>
</feature>
<evidence type="ECO:0000256" key="11">
    <source>
        <dbReference type="PROSITE-ProRule" id="PRU00421"/>
    </source>
</evidence>
<feature type="domain" description="PTS EIIC type-1" evidence="14">
    <location>
        <begin position="105"/>
        <end position="452"/>
    </location>
</feature>
<gene>
    <name evidence="15" type="primary">sacX</name>
    <name evidence="16" type="ORF">EAI93_03770</name>
    <name evidence="15" type="ORF">ERS852456_01364</name>
</gene>
<feature type="transmembrane region" description="Helical" evidence="12">
    <location>
        <begin position="287"/>
        <end position="310"/>
    </location>
</feature>
<reference evidence="15 17" key="1">
    <citation type="submission" date="2015-09" db="EMBL/GenBank/DDBJ databases">
        <authorList>
            <consortium name="Pathogen Informatics"/>
        </authorList>
    </citation>
    <scope>NUCLEOTIDE SEQUENCE [LARGE SCALE GENOMIC DNA]</scope>
    <source>
        <strain evidence="15 17">2789STDY5834841</strain>
    </source>
</reference>
<feature type="transmembrane region" description="Helical" evidence="12">
    <location>
        <begin position="381"/>
        <end position="400"/>
    </location>
</feature>
<feature type="transmembrane region" description="Helical" evidence="12">
    <location>
        <begin position="238"/>
        <end position="257"/>
    </location>
</feature>
<dbReference type="Pfam" id="PF02378">
    <property type="entry name" value="PTS_EIIC"/>
    <property type="match status" value="1"/>
</dbReference>
<keyword evidence="3" id="KW-1003">Cell membrane</keyword>
<proteinExistence type="predicted"/>
<dbReference type="CDD" id="cd00212">
    <property type="entry name" value="PTS_IIB_glc"/>
    <property type="match status" value="1"/>
</dbReference>
<keyword evidence="2" id="KW-0813">Transport</keyword>
<dbReference type="GO" id="GO:0005886">
    <property type="term" value="C:plasma membrane"/>
    <property type="evidence" value="ECO:0007669"/>
    <property type="project" value="UniProtKB-SubCell"/>
</dbReference>
<dbReference type="EMBL" id="CYZO01000015">
    <property type="protein sequence ID" value="CUO00411.1"/>
    <property type="molecule type" value="Genomic_DNA"/>
</dbReference>
<dbReference type="PANTHER" id="PTHR30175">
    <property type="entry name" value="PHOSPHOTRANSFERASE SYSTEM TRANSPORT PROTEIN"/>
    <property type="match status" value="1"/>
</dbReference>